<dbReference type="STRING" id="1514904.SU32_11950"/>
<evidence type="ECO:0000313" key="4">
    <source>
        <dbReference type="Proteomes" id="UP000038011"/>
    </source>
</evidence>
<gene>
    <name evidence="3" type="ORF">SU32_11950</name>
</gene>
<comment type="caution">
    <text evidence="3">The sequence shown here is derived from an EMBL/GenBank/DDBJ whole genome shotgun (WGS) entry which is preliminary data.</text>
</comment>
<dbReference type="InterPro" id="IPR001387">
    <property type="entry name" value="Cro/C1-type_HTH"/>
</dbReference>
<name>A0A0N1J6D7_9HYPH</name>
<keyword evidence="1" id="KW-1133">Transmembrane helix</keyword>
<feature type="domain" description="HTH cro/C1-type" evidence="2">
    <location>
        <begin position="24"/>
        <end position="70"/>
    </location>
</feature>
<dbReference type="InterPro" id="IPR010982">
    <property type="entry name" value="Lambda_DNA-bd_dom_sf"/>
</dbReference>
<dbReference type="Proteomes" id="UP000038011">
    <property type="component" value="Unassembled WGS sequence"/>
</dbReference>
<keyword evidence="1" id="KW-0472">Membrane</keyword>
<organism evidence="3 4">
    <name type="scientific">Ahrensia marina</name>
    <dbReference type="NCBI Taxonomy" id="1514904"/>
    <lineage>
        <taxon>Bacteria</taxon>
        <taxon>Pseudomonadati</taxon>
        <taxon>Pseudomonadota</taxon>
        <taxon>Alphaproteobacteria</taxon>
        <taxon>Hyphomicrobiales</taxon>
        <taxon>Ahrensiaceae</taxon>
        <taxon>Ahrensia</taxon>
    </lineage>
</organism>
<dbReference type="Pfam" id="PF01381">
    <property type="entry name" value="HTH_3"/>
    <property type="match status" value="1"/>
</dbReference>
<dbReference type="Gene3D" id="1.10.260.40">
    <property type="entry name" value="lambda repressor-like DNA-binding domains"/>
    <property type="match status" value="1"/>
</dbReference>
<evidence type="ECO:0000259" key="2">
    <source>
        <dbReference type="PROSITE" id="PS50943"/>
    </source>
</evidence>
<evidence type="ECO:0000313" key="3">
    <source>
        <dbReference type="EMBL" id="KPB00724.1"/>
    </source>
</evidence>
<dbReference type="RefSeq" id="WP_053999605.1">
    <property type="nucleotide sequence ID" value="NZ_JXMU01000017.1"/>
</dbReference>
<keyword evidence="3" id="KW-0238">DNA-binding</keyword>
<dbReference type="GO" id="GO:0003677">
    <property type="term" value="F:DNA binding"/>
    <property type="evidence" value="ECO:0007669"/>
    <property type="project" value="UniProtKB-KW"/>
</dbReference>
<protein>
    <submittedName>
        <fullName evidence="3">DNA-binding protein</fullName>
    </submittedName>
</protein>
<dbReference type="OrthoDB" id="8895516at2"/>
<dbReference type="SMART" id="SM00530">
    <property type="entry name" value="HTH_XRE"/>
    <property type="match status" value="1"/>
</dbReference>
<keyword evidence="4" id="KW-1185">Reference proteome</keyword>
<dbReference type="PROSITE" id="PS50943">
    <property type="entry name" value="HTH_CROC1"/>
    <property type="match status" value="1"/>
</dbReference>
<evidence type="ECO:0000256" key="1">
    <source>
        <dbReference type="SAM" id="Phobius"/>
    </source>
</evidence>
<dbReference type="CDD" id="cd00093">
    <property type="entry name" value="HTH_XRE"/>
    <property type="match status" value="1"/>
</dbReference>
<feature type="transmembrane region" description="Helical" evidence="1">
    <location>
        <begin position="224"/>
        <end position="243"/>
    </location>
</feature>
<accession>A0A0N1J6D7</accession>
<dbReference type="SUPFAM" id="SSF47413">
    <property type="entry name" value="lambda repressor-like DNA-binding domains"/>
    <property type="match status" value="1"/>
</dbReference>
<sequence>MNKLERAALFRDRVIERLNATEVTRSQLSRDAGIDRSTVAQILNGEDARLPNAHIAAEFAAALGVSADWLLGLSDRSERAAQLLSAGLNFADAQRTPADEQLIAWHREAAGHKIRAVPTTLPDILKTSAMLNWEYALFQDKTPEQANAAMRDTADWLQAPGSDYEICVPIETVKSLARGEGYFEGIPEEVRVEQIRHMAQQCGDLYPSVRLYLFSSRKVHSAPLMIFGPLIAAVYVGQFYMVFRERKQVQGLTRHFDELVRASSVDARSAPEVIRSFL</sequence>
<dbReference type="EMBL" id="JXMU01000017">
    <property type="protein sequence ID" value="KPB00724.1"/>
    <property type="molecule type" value="Genomic_DNA"/>
</dbReference>
<proteinExistence type="predicted"/>
<dbReference type="AlphaFoldDB" id="A0A0N1J6D7"/>
<keyword evidence="1" id="KW-0812">Transmembrane</keyword>
<reference evidence="3 4" key="1">
    <citation type="submission" date="2015-01" db="EMBL/GenBank/DDBJ databases">
        <title>Ahrensia donghaiensis sp. nov., a novel dimethylsulphoniopropionate-cleavage bacterium isolated from seawater and emended descriptions of the genus Ahrensia and Ahrensia kielensis.</title>
        <authorList>
            <person name="Liu J."/>
        </authorList>
    </citation>
    <scope>NUCLEOTIDE SEQUENCE [LARGE SCALE GENOMIC DNA]</scope>
    <source>
        <strain evidence="3 4">LZD062</strain>
    </source>
</reference>
<dbReference type="PATRIC" id="fig|1514904.3.peg.1233"/>